<dbReference type="Proteomes" id="UP000076837">
    <property type="component" value="Unassembled WGS sequence"/>
</dbReference>
<evidence type="ECO:0000256" key="7">
    <source>
        <dbReference type="ARBA" id="ARBA00023242"/>
    </source>
</evidence>
<comment type="subcellular location">
    <subcellularLocation>
        <location evidence="1">Nucleus envelope</location>
    </subcellularLocation>
</comment>
<dbReference type="GO" id="GO:0000972">
    <property type="term" value="P:transcription-dependent tethering of RNA polymerase II gene DNA at nuclear periphery"/>
    <property type="evidence" value="ECO:0007669"/>
    <property type="project" value="TreeGrafter"/>
</dbReference>
<dbReference type="InterPro" id="IPR007187">
    <property type="entry name" value="Nucleoporin_Nup133/Nup155_C"/>
</dbReference>
<dbReference type="InterPro" id="IPR014908">
    <property type="entry name" value="Nucleoporin_Nup133/Nup155_N"/>
</dbReference>
<feature type="domain" description="Nucleoporin Nup133/Nup155-like C-terminal" evidence="9">
    <location>
        <begin position="629"/>
        <end position="1293"/>
    </location>
</feature>
<evidence type="ECO:0000259" key="9">
    <source>
        <dbReference type="Pfam" id="PF03177"/>
    </source>
</evidence>
<keyword evidence="3" id="KW-0813">Transport</keyword>
<keyword evidence="12" id="KW-1185">Reference proteome</keyword>
<dbReference type="InterPro" id="IPR015943">
    <property type="entry name" value="WD40/YVTN_repeat-like_dom_sf"/>
</dbReference>
<name>A0A162YLQ9_DIDRA</name>
<sequence>MFSPEASLQSARSSLRGTRRRQRDSNGHDQPRRKRSKIAEDGAFQTTAGADLKINGNANTNGHDSHNSVENSLVVVDMPVREKKAPPKRALKEDSAQYLTKNANYSVRKLPSFPSALARSSTPYTASAVSSAGLALAFTTDRALVWDYSSATGPSKIVTLPLPFALRPSEPLPLGAIVRNGPTNDYGVVAVAPSSGIITFWENIDSAEARNLYPQRHMGVDGSVKLYSGETITDLVDIEHAGFILNFSSGRLAQLTLRDSQGRPSVSTTILNGPNGSGGSLFSLRGLLGGAIRKTIASVKARPSDSKGQMEVITTTRNGLFQLWDLSWSGQQIFKHEIDAHGEMLSAVHAGTSPELRAQSDVHVLDFAITEQQRSPGSVSLLVLVALFGRHTLDYSLLEMNLTAVGGSVSRAIPIKSFHHEGLPTEPTGKLLVPQPGHTAFVQFPGAIVIASLAQPEESPEAQLLADSGRFNIPFQDAIYFREELNIVVSGLSTAATTRKEQKATALIFVQGSGILQFSAHPPVMDNAGTERLKVTARSKLEQATFFSSRPGNILDFSVKSRFSFSEEETAQAALDVSMGIISSSYDYLDKVTSSMDEQFKTRASALRTLISHLRSDYPTLPFLTKWRLLWHAEKLAAAHKLWNWYEAKLQDQQAHPDAYPEKILMSDIVKALNERYKTPINPDLGETDPIRQYFLRDVESIGVLIPWGWNYLRTFYMKEGGKEQPSIMQRLSEASDVMLVALETGFSFRLANIESYGLDSDSLDEGILKPGQGYDEIPQFWTSTHNVVSSVRSLVDVGRNLAVENYEEGLQETLSQKIAKDNPRMVKIGCQTHIERFQWCLEQVDEKTREQGRSLRDEWNSKVRPDHIYGLMELGLATEGMNLAEQYRDMPTLVNLVWDESNWLESEKAATRSKMEIAESTVKLKKIKERISRYFEMYGDDWAEAFYLKHINEGQSAQMFEPEHLNQLALSKFLRADPSRARLRWINEVSGEKDYEAAAEALFEAANKQETNAWCNKVELSMCKLAMLCQKEETHGQAQPSNGDSHELSKAEKIREKNYKVVVDQLEYANVQEILYDHLSSTIDQALDDETALNLLMEEYAQGPIQERPAHASLLKEGFENLIHHRVIDPSLMIDILTLMNDRGEREPTSLMQSNEFTFALRVLAANWHSIHRTTRDGLLKLIWKRLCNKDNWAEINNTRDISDATLEEFLLSTNVGWTFRGLMRLIDIDEHNRVVWPKQLTALVGAGGTHGELCVRFPLEDLREPIIKDNLLDDEMLQENLEKNRLDQWFKAACRAGKNAYVAEKRELRRGSSAPAESGEEDAVSAAGAAAVRGDAGNGVDQDQDVAMQES</sequence>
<keyword evidence="5" id="KW-0653">Protein transport</keyword>
<dbReference type="GO" id="GO:0016973">
    <property type="term" value="P:poly(A)+ mRNA export from nucleus"/>
    <property type="evidence" value="ECO:0007669"/>
    <property type="project" value="TreeGrafter"/>
</dbReference>
<protein>
    <submittedName>
        <fullName evidence="11">Uncharacterized protein</fullName>
    </submittedName>
</protein>
<dbReference type="Gene3D" id="2.130.10.10">
    <property type="entry name" value="YVTN repeat-like/Quinoprotein amine dehydrogenase"/>
    <property type="match status" value="1"/>
</dbReference>
<dbReference type="Gene3D" id="1.20.58.1380">
    <property type="match status" value="1"/>
</dbReference>
<comment type="caution">
    <text evidence="11">The sequence shown here is derived from an EMBL/GenBank/DDBJ whole genome shotgun (WGS) entry which is preliminary data.</text>
</comment>
<evidence type="ECO:0000256" key="2">
    <source>
        <dbReference type="ARBA" id="ARBA00005569"/>
    </source>
</evidence>
<evidence type="ECO:0000256" key="5">
    <source>
        <dbReference type="ARBA" id="ARBA00022927"/>
    </source>
</evidence>
<evidence type="ECO:0000313" key="11">
    <source>
        <dbReference type="EMBL" id="KZM20115.1"/>
    </source>
</evidence>
<dbReference type="InterPro" id="IPR037624">
    <property type="entry name" value="Nup133-like"/>
</dbReference>
<dbReference type="GO" id="GO:0031080">
    <property type="term" value="C:nuclear pore outer ring"/>
    <property type="evidence" value="ECO:0007669"/>
    <property type="project" value="TreeGrafter"/>
</dbReference>
<dbReference type="PANTHER" id="PTHR13405:SF11">
    <property type="entry name" value="NUCLEAR PORE COMPLEX PROTEIN NUP133"/>
    <property type="match status" value="1"/>
</dbReference>
<evidence type="ECO:0000259" key="10">
    <source>
        <dbReference type="Pfam" id="PF08801"/>
    </source>
</evidence>
<feature type="region of interest" description="Disordered" evidence="8">
    <location>
        <begin position="1308"/>
        <end position="1353"/>
    </location>
</feature>
<keyword evidence="4" id="KW-0509">mRNA transport</keyword>
<feature type="domain" description="Nucleoporin Nup133/Nup155-like N-terminal" evidence="10">
    <location>
        <begin position="100"/>
        <end position="516"/>
    </location>
</feature>
<evidence type="ECO:0000256" key="6">
    <source>
        <dbReference type="ARBA" id="ARBA00023010"/>
    </source>
</evidence>
<evidence type="ECO:0000256" key="8">
    <source>
        <dbReference type="SAM" id="MobiDB-lite"/>
    </source>
</evidence>
<feature type="region of interest" description="Disordered" evidence="8">
    <location>
        <begin position="1"/>
        <end position="68"/>
    </location>
</feature>
<keyword evidence="6" id="KW-0811">Translocation</keyword>
<dbReference type="GO" id="GO:0017056">
    <property type="term" value="F:structural constituent of nuclear pore"/>
    <property type="evidence" value="ECO:0007669"/>
    <property type="project" value="InterPro"/>
</dbReference>
<dbReference type="Pfam" id="PF08801">
    <property type="entry name" value="Nucleoporin_N"/>
    <property type="match status" value="1"/>
</dbReference>
<organism evidence="11 12">
    <name type="scientific">Didymella rabiei</name>
    <name type="common">Chickpea ascochyta blight fungus</name>
    <name type="synonym">Mycosphaerella rabiei</name>
    <dbReference type="NCBI Taxonomy" id="5454"/>
    <lineage>
        <taxon>Eukaryota</taxon>
        <taxon>Fungi</taxon>
        <taxon>Dikarya</taxon>
        <taxon>Ascomycota</taxon>
        <taxon>Pezizomycotina</taxon>
        <taxon>Dothideomycetes</taxon>
        <taxon>Pleosporomycetidae</taxon>
        <taxon>Pleosporales</taxon>
        <taxon>Pleosporineae</taxon>
        <taxon>Didymellaceae</taxon>
        <taxon>Ascochyta</taxon>
    </lineage>
</organism>
<gene>
    <name evidence="11" type="ORF">ST47_g8744</name>
</gene>
<reference evidence="11 12" key="1">
    <citation type="journal article" date="2016" name="Sci. Rep.">
        <title>Draft genome sequencing and secretome analysis of fungal phytopathogen Ascochyta rabiei provides insight into the necrotrophic effector repertoire.</title>
        <authorList>
            <person name="Verma S."/>
            <person name="Gazara R.K."/>
            <person name="Nizam S."/>
            <person name="Parween S."/>
            <person name="Chattopadhyay D."/>
            <person name="Verma P.K."/>
        </authorList>
    </citation>
    <scope>NUCLEOTIDE SEQUENCE [LARGE SCALE GENOMIC DNA]</scope>
    <source>
        <strain evidence="11 12">ArDII</strain>
    </source>
</reference>
<dbReference type="GO" id="GO:0006606">
    <property type="term" value="P:protein import into nucleus"/>
    <property type="evidence" value="ECO:0007669"/>
    <property type="project" value="TreeGrafter"/>
</dbReference>
<evidence type="ECO:0000256" key="1">
    <source>
        <dbReference type="ARBA" id="ARBA00004259"/>
    </source>
</evidence>
<dbReference type="STRING" id="5454.A0A162YLQ9"/>
<dbReference type="OrthoDB" id="103454at2759"/>
<comment type="similarity">
    <text evidence="2">Belongs to the nucleoporin Nup133 family.</text>
</comment>
<proteinExistence type="inferred from homology"/>
<keyword evidence="7" id="KW-0539">Nucleus</keyword>
<dbReference type="SUPFAM" id="SSF117289">
    <property type="entry name" value="Nucleoporin domain"/>
    <property type="match status" value="1"/>
</dbReference>
<dbReference type="PANTHER" id="PTHR13405">
    <property type="entry name" value="NUCLEAR PORE COMPLEX PROTEIN NUP133"/>
    <property type="match status" value="1"/>
</dbReference>
<evidence type="ECO:0000313" key="12">
    <source>
        <dbReference type="Proteomes" id="UP000076837"/>
    </source>
</evidence>
<accession>A0A162YLQ9</accession>
<evidence type="ECO:0000256" key="3">
    <source>
        <dbReference type="ARBA" id="ARBA00022448"/>
    </source>
</evidence>
<evidence type="ECO:0000256" key="4">
    <source>
        <dbReference type="ARBA" id="ARBA00022816"/>
    </source>
</evidence>
<feature type="compositionally biased region" description="Low complexity" evidence="8">
    <location>
        <begin position="1326"/>
        <end position="1343"/>
    </location>
</feature>
<dbReference type="EMBL" id="JYNV01000286">
    <property type="protein sequence ID" value="KZM20115.1"/>
    <property type="molecule type" value="Genomic_DNA"/>
</dbReference>
<dbReference type="Pfam" id="PF03177">
    <property type="entry name" value="Nucleoporin_C"/>
    <property type="match status" value="1"/>
</dbReference>